<dbReference type="AlphaFoldDB" id="A0A9C9K0E3"/>
<evidence type="ECO:0000256" key="3">
    <source>
        <dbReference type="ARBA" id="ARBA00023014"/>
    </source>
</evidence>
<gene>
    <name evidence="5" type="ORF">ENI34_07435</name>
</gene>
<dbReference type="InterPro" id="IPR017896">
    <property type="entry name" value="4Fe4S_Fe-S-bd"/>
</dbReference>
<evidence type="ECO:0000256" key="2">
    <source>
        <dbReference type="ARBA" id="ARBA00023004"/>
    </source>
</evidence>
<proteinExistence type="predicted"/>
<keyword evidence="3" id="KW-0411">Iron-sulfur</keyword>
<dbReference type="Gene3D" id="1.10.1060.10">
    <property type="entry name" value="Alpha-helical ferredoxin"/>
    <property type="match status" value="1"/>
</dbReference>
<dbReference type="PROSITE" id="PS51379">
    <property type="entry name" value="4FE4S_FER_2"/>
    <property type="match status" value="2"/>
</dbReference>
<evidence type="ECO:0000259" key="4">
    <source>
        <dbReference type="PROSITE" id="PS51379"/>
    </source>
</evidence>
<dbReference type="EMBL" id="DRIG01000081">
    <property type="protein sequence ID" value="HEC78958.1"/>
    <property type="molecule type" value="Genomic_DNA"/>
</dbReference>
<feature type="domain" description="4Fe-4S ferredoxin-type" evidence="4">
    <location>
        <begin position="289"/>
        <end position="317"/>
    </location>
</feature>
<feature type="domain" description="4Fe-4S ferredoxin-type" evidence="4">
    <location>
        <begin position="225"/>
        <end position="246"/>
    </location>
</feature>
<dbReference type="InterPro" id="IPR007525">
    <property type="entry name" value="FrhB_FdhB_C"/>
</dbReference>
<organism evidence="5 6">
    <name type="scientific">candidate division WOR-3 bacterium</name>
    <dbReference type="NCBI Taxonomy" id="2052148"/>
    <lineage>
        <taxon>Bacteria</taxon>
        <taxon>Bacteria division WOR-3</taxon>
    </lineage>
</organism>
<dbReference type="Proteomes" id="UP000885826">
    <property type="component" value="Unassembled WGS sequence"/>
</dbReference>
<dbReference type="GO" id="GO:0051536">
    <property type="term" value="F:iron-sulfur cluster binding"/>
    <property type="evidence" value="ECO:0007669"/>
    <property type="project" value="UniProtKB-KW"/>
</dbReference>
<comment type="caution">
    <text evidence="5">The sequence shown here is derived from an EMBL/GenBank/DDBJ whole genome shotgun (WGS) entry which is preliminary data.</text>
</comment>
<dbReference type="InterPro" id="IPR009051">
    <property type="entry name" value="Helical_ferredxn"/>
</dbReference>
<accession>A0A9C9K0E3</accession>
<protein>
    <submittedName>
        <fullName evidence="5">Coenzyme F420 hydrogenase</fullName>
    </submittedName>
</protein>
<sequence>MKALKISKSPDDAIKDLLSSLFEKQKIKGVFSLCYDQDYFYGFVTDKNLLNKLTPTAPVMPANGGKMLSRLTMLEPIQTPIVVVLRPCELRALYELVKLEQANIENLIFISFICPGVLSLKEIKGNIEEKVANVNQKQGLRECCRFCENFVPENADLILPIIDGENNNKTTIFIKTERGEELLQGIENNLVEEDFDSATLSSIREERTRYKEKTWQNIKTENFGIPGLIDIFGRCINCHACGRACPICYCNLCYFDSASNDTGPRVYEEELERRGALRLPSGTIFYHIGRMIHISLSCVGCGMCSDVCPISIPVGTVFTKIAEATQGLFNYVPGRDLEEKIPISTFKIKEFDELGEA</sequence>
<dbReference type="GO" id="GO:0046872">
    <property type="term" value="F:metal ion binding"/>
    <property type="evidence" value="ECO:0007669"/>
    <property type="project" value="UniProtKB-KW"/>
</dbReference>
<evidence type="ECO:0000313" key="6">
    <source>
        <dbReference type="Proteomes" id="UP000885826"/>
    </source>
</evidence>
<dbReference type="Pfam" id="PF04432">
    <property type="entry name" value="FrhB_FdhB_C"/>
    <property type="match status" value="1"/>
</dbReference>
<dbReference type="PROSITE" id="PS00198">
    <property type="entry name" value="4FE4S_FER_1"/>
    <property type="match status" value="2"/>
</dbReference>
<dbReference type="SUPFAM" id="SSF46548">
    <property type="entry name" value="alpha-helical ferredoxin"/>
    <property type="match status" value="1"/>
</dbReference>
<reference evidence="5" key="1">
    <citation type="journal article" date="2020" name="mSystems">
        <title>Genome- and Community-Level Interaction Insights into Carbon Utilization and Element Cycling Functions of Hydrothermarchaeota in Hydrothermal Sediment.</title>
        <authorList>
            <person name="Zhou Z."/>
            <person name="Liu Y."/>
            <person name="Xu W."/>
            <person name="Pan J."/>
            <person name="Luo Z.H."/>
            <person name="Li M."/>
        </authorList>
    </citation>
    <scope>NUCLEOTIDE SEQUENCE</scope>
    <source>
        <strain evidence="5">HyVt-388</strain>
    </source>
</reference>
<keyword evidence="1" id="KW-0479">Metal-binding</keyword>
<name>A0A9C9K0E3_UNCW3</name>
<keyword evidence="2" id="KW-0408">Iron</keyword>
<evidence type="ECO:0000256" key="1">
    <source>
        <dbReference type="ARBA" id="ARBA00022723"/>
    </source>
</evidence>
<evidence type="ECO:0000313" key="5">
    <source>
        <dbReference type="EMBL" id="HEC78958.1"/>
    </source>
</evidence>
<dbReference type="InterPro" id="IPR017900">
    <property type="entry name" value="4Fe4S_Fe_S_CS"/>
</dbReference>